<sequence>MAPSKFLKRLLSDFDGVERAVTMELGRRVRLAWPCTRVLVLGRRSRLVISKRGEEESRISLFLCCPEPLKLVGSLYPADEDPVDESKNEWCPEIYVARSGKLVLYVCGPPVRSVCVVADNVDDFIKNGLKGCDGVGPLDVAGPMPPDIRALRLAYCGDLEAVVDWRESQTGAEVLLGDGTQIRICDLYFTRYVADDLDLWRQQAGVRAVEIVAVAVHLPASCPVKLGSRLVLAVDSQRCVYAVDEDFGGLVMIANDLVEFVTKGVQRYARNTVFYCDPRRRRLFRRPACPNGIDHMLRNVSAAAVRPKLVQSASADSPDLPISERRGLSFRVVTRMVSAFSPRRRQLRKNVSLDVGDPSGC</sequence>
<dbReference type="RefSeq" id="YP_010797019.1">
    <property type="nucleotide sequence ID" value="NC_076129.1"/>
</dbReference>
<dbReference type="KEGG" id="vg:80534722"/>
<accession>I3VPZ1</accession>
<evidence type="ECO:0000313" key="1">
    <source>
        <dbReference type="EMBL" id="AFK83835.1"/>
    </source>
</evidence>
<evidence type="ECO:0000313" key="2">
    <source>
        <dbReference type="Proteomes" id="UP000103899"/>
    </source>
</evidence>
<organism evidence="1 2">
    <name type="scientific">miniopterid betaherpesvirus 1</name>
    <dbReference type="NCBI Taxonomy" id="3070189"/>
    <lineage>
        <taxon>Viruses</taxon>
        <taxon>Duplodnaviria</taxon>
        <taxon>Heunggongvirae</taxon>
        <taxon>Peploviricota</taxon>
        <taxon>Herviviricetes</taxon>
        <taxon>Herpesvirales</taxon>
        <taxon>Orthoherpesviridae</taxon>
        <taxon>Betaherpesvirinae</taxon>
        <taxon>Quwivirus</taxon>
        <taxon>Quwivirus miniopteridbeta1</taxon>
    </lineage>
</organism>
<dbReference type="Pfam" id="PF02393">
    <property type="entry name" value="US22"/>
    <property type="match status" value="2"/>
</dbReference>
<dbReference type="InterPro" id="IPR003360">
    <property type="entry name" value="US22-like"/>
</dbReference>
<proteinExistence type="predicted"/>
<dbReference type="GeneID" id="80534722"/>
<name>I3VPZ1_9BETA</name>
<dbReference type="EMBL" id="JQ805139">
    <property type="protein sequence ID" value="AFK83835.1"/>
    <property type="molecule type" value="Genomic_DNA"/>
</dbReference>
<keyword evidence="2" id="KW-1185">Reference proteome</keyword>
<reference evidence="1 2" key="1">
    <citation type="journal article" date="2012" name="J. Virol.">
        <title>A Novel Bat Herpesvirus Encodes Homologues of Major Histocompatibility Complex Classes I and II, C-Type Lectin, and a Unique Family of Immune-Related Genes.</title>
        <authorList>
            <person name="Zhang H."/>
            <person name="Todd S."/>
            <person name="Tachedjian M."/>
            <person name="Barr J.A."/>
            <person name="Luo M."/>
            <person name="Yu M."/>
            <person name="Marsh G.A."/>
            <person name="Crameri G."/>
            <person name="Wang L.F."/>
        </authorList>
    </citation>
    <scope>NUCLEOTIDE SEQUENCE [LARGE SCALE GENOMIC DNA]</scope>
    <source>
        <strain evidence="1">B7D8</strain>
    </source>
</reference>
<protein>
    <submittedName>
        <fullName evidence="1">B23</fullName>
    </submittedName>
</protein>
<dbReference type="Proteomes" id="UP000103899">
    <property type="component" value="Segment"/>
</dbReference>